<sequence length="120" mass="12917">MSDHEHGPDCSHDGHGHDGPELSEEERARLSAHIVLDGVSVAFDTDGTDPVELAFSKLLEIEAIELLLDEENDELELDISPLMSGVLLVVRRLVEQLAERTGTTPADVVAAVRAAVDEPA</sequence>
<accession>A0ABP7XQM1</accession>
<name>A0ABP7XQM1_9ACTN</name>
<organism evidence="2 3">
    <name type="scientific">Nocardioides fonticola</name>
    <dbReference type="NCBI Taxonomy" id="450363"/>
    <lineage>
        <taxon>Bacteria</taxon>
        <taxon>Bacillati</taxon>
        <taxon>Actinomycetota</taxon>
        <taxon>Actinomycetes</taxon>
        <taxon>Propionibacteriales</taxon>
        <taxon>Nocardioidaceae</taxon>
        <taxon>Nocardioides</taxon>
    </lineage>
</organism>
<gene>
    <name evidence="2" type="ORF">GCM10022215_31210</name>
</gene>
<proteinExistence type="predicted"/>
<evidence type="ECO:0000313" key="3">
    <source>
        <dbReference type="Proteomes" id="UP001501495"/>
    </source>
</evidence>
<evidence type="ECO:0008006" key="4">
    <source>
        <dbReference type="Google" id="ProtNLM"/>
    </source>
</evidence>
<protein>
    <recommendedName>
        <fullName evidence="4">Carrier domain-containing protein</fullName>
    </recommendedName>
</protein>
<feature type="region of interest" description="Disordered" evidence="1">
    <location>
        <begin position="1"/>
        <end position="27"/>
    </location>
</feature>
<reference evidence="3" key="1">
    <citation type="journal article" date="2019" name="Int. J. Syst. Evol. Microbiol.">
        <title>The Global Catalogue of Microorganisms (GCM) 10K type strain sequencing project: providing services to taxonomists for standard genome sequencing and annotation.</title>
        <authorList>
            <consortium name="The Broad Institute Genomics Platform"/>
            <consortium name="The Broad Institute Genome Sequencing Center for Infectious Disease"/>
            <person name="Wu L."/>
            <person name="Ma J."/>
        </authorList>
    </citation>
    <scope>NUCLEOTIDE SEQUENCE [LARGE SCALE GENOMIC DNA]</scope>
    <source>
        <strain evidence="3">JCM 16703</strain>
    </source>
</reference>
<keyword evidence="3" id="KW-1185">Reference proteome</keyword>
<dbReference type="Proteomes" id="UP001501495">
    <property type="component" value="Unassembled WGS sequence"/>
</dbReference>
<dbReference type="EMBL" id="BAAAZH010000024">
    <property type="protein sequence ID" value="GAA4123979.1"/>
    <property type="molecule type" value="Genomic_DNA"/>
</dbReference>
<evidence type="ECO:0000313" key="2">
    <source>
        <dbReference type="EMBL" id="GAA4123979.1"/>
    </source>
</evidence>
<comment type="caution">
    <text evidence="2">The sequence shown here is derived from an EMBL/GenBank/DDBJ whole genome shotgun (WGS) entry which is preliminary data.</text>
</comment>
<evidence type="ECO:0000256" key="1">
    <source>
        <dbReference type="SAM" id="MobiDB-lite"/>
    </source>
</evidence>
<dbReference type="RefSeq" id="WP_344734385.1">
    <property type="nucleotide sequence ID" value="NZ_BAAAZH010000024.1"/>
</dbReference>